<dbReference type="Gene3D" id="3.90.226.10">
    <property type="entry name" value="2-enoyl-CoA Hydratase, Chain A, domain 1"/>
    <property type="match status" value="1"/>
</dbReference>
<dbReference type="AlphaFoldDB" id="A0A9W8Z233"/>
<evidence type="ECO:0000256" key="8">
    <source>
        <dbReference type="ARBA" id="ARBA00023235"/>
    </source>
</evidence>
<dbReference type="Proteomes" id="UP001140453">
    <property type="component" value="Unassembled WGS sequence"/>
</dbReference>
<keyword evidence="7" id="KW-0576">Peroxisome</keyword>
<dbReference type="GO" id="GO:0051750">
    <property type="term" value="F:delta(3,5)-delta(2,4)-dienoyl-CoA isomerase activity"/>
    <property type="evidence" value="ECO:0007669"/>
    <property type="project" value="TreeGrafter"/>
</dbReference>
<comment type="subcellular location">
    <subcellularLocation>
        <location evidence="1">Peroxisome</location>
    </subcellularLocation>
</comment>
<dbReference type="SUPFAM" id="SSF52096">
    <property type="entry name" value="ClpP/crotonase"/>
    <property type="match status" value="1"/>
</dbReference>
<comment type="similarity">
    <text evidence="3">Belongs to the enoyl-CoA hydratase/isomerase family.</text>
</comment>
<comment type="caution">
    <text evidence="9">The sequence shown here is derived from an EMBL/GenBank/DDBJ whole genome shotgun (WGS) entry which is preliminary data.</text>
</comment>
<dbReference type="Pfam" id="PF00378">
    <property type="entry name" value="ECH_1"/>
    <property type="match status" value="1"/>
</dbReference>
<gene>
    <name evidence="9" type="ORF">N0V93_000527</name>
</gene>
<dbReference type="GO" id="GO:0006631">
    <property type="term" value="P:fatty acid metabolic process"/>
    <property type="evidence" value="ECO:0007669"/>
    <property type="project" value="UniProtKB-KW"/>
</dbReference>
<dbReference type="PANTHER" id="PTHR43149">
    <property type="entry name" value="ENOYL-COA HYDRATASE"/>
    <property type="match status" value="1"/>
</dbReference>
<protein>
    <submittedName>
        <fullName evidence="9">Uncharacterized protein</fullName>
    </submittedName>
</protein>
<evidence type="ECO:0000256" key="4">
    <source>
        <dbReference type="ARBA" id="ARBA00022832"/>
    </source>
</evidence>
<dbReference type="InterPro" id="IPR045002">
    <property type="entry name" value="Ech1-like"/>
</dbReference>
<keyword evidence="5" id="KW-0007">Acetylation</keyword>
<comment type="pathway">
    <text evidence="2">Lipid metabolism; fatty acid beta-oxidation.</text>
</comment>
<reference evidence="9" key="1">
    <citation type="submission" date="2022-10" db="EMBL/GenBank/DDBJ databases">
        <title>Tapping the CABI collections for fungal endophytes: first genome assemblies for Collariella, Neodidymelliopsis, Ascochyta clinopodiicola, Didymella pomorum, Didymosphaeria variabile, Neocosmospora piperis and Neocucurbitaria cava.</title>
        <authorList>
            <person name="Hill R."/>
        </authorList>
    </citation>
    <scope>NUCLEOTIDE SEQUENCE</scope>
    <source>
        <strain evidence="9">IMI 355082</strain>
    </source>
</reference>
<keyword evidence="8" id="KW-0413">Isomerase</keyword>
<organism evidence="9 10">
    <name type="scientific">Gnomoniopsis smithogilvyi</name>
    <dbReference type="NCBI Taxonomy" id="1191159"/>
    <lineage>
        <taxon>Eukaryota</taxon>
        <taxon>Fungi</taxon>
        <taxon>Dikarya</taxon>
        <taxon>Ascomycota</taxon>
        <taxon>Pezizomycotina</taxon>
        <taxon>Sordariomycetes</taxon>
        <taxon>Sordariomycetidae</taxon>
        <taxon>Diaporthales</taxon>
        <taxon>Gnomoniaceae</taxon>
        <taxon>Gnomoniopsis</taxon>
    </lineage>
</organism>
<proteinExistence type="inferred from homology"/>
<evidence type="ECO:0000256" key="7">
    <source>
        <dbReference type="ARBA" id="ARBA00023140"/>
    </source>
</evidence>
<dbReference type="CDD" id="cd06558">
    <property type="entry name" value="crotonase-like"/>
    <property type="match status" value="1"/>
</dbReference>
<dbReference type="EMBL" id="JAPEVB010000001">
    <property type="protein sequence ID" value="KAJ4396308.1"/>
    <property type="molecule type" value="Genomic_DNA"/>
</dbReference>
<keyword evidence="6" id="KW-0443">Lipid metabolism</keyword>
<evidence type="ECO:0000313" key="9">
    <source>
        <dbReference type="EMBL" id="KAJ4396308.1"/>
    </source>
</evidence>
<dbReference type="InterPro" id="IPR029045">
    <property type="entry name" value="ClpP/crotonase-like_dom_sf"/>
</dbReference>
<keyword evidence="10" id="KW-1185">Reference proteome</keyword>
<evidence type="ECO:0000256" key="6">
    <source>
        <dbReference type="ARBA" id="ARBA00023098"/>
    </source>
</evidence>
<sequence>MAAPTSLAGYDSYTYFLITSPAPYVAHVEINRPAKLNAFLRAMWLELRVIFDKLSHDPNVRAVVLTGAGDRAFTAGLDVQAAAASEPTLAGSSIKMDVARAATVRRRDLVEFQECIQAVEKCEKPVICVLHGISIGLAIDLSTCADVRICAANARFAVKEVDIGLAADIGTLSRLPKCVGSFSWVKDVCLSARMFDAREALTVGFVSQVHEDKSKAVEAGLKMAELLATKSPVAVQGTKELLNHARDHSVDESLRYTAIWNQGMLQSDDVSAALLSGLQKRKPTFEKL</sequence>
<dbReference type="PANTHER" id="PTHR43149:SF1">
    <property type="entry name" value="DELTA(3,5)-DELTA(2,4)-DIENOYL-COA ISOMERASE, MITOCHONDRIAL"/>
    <property type="match status" value="1"/>
</dbReference>
<dbReference type="GO" id="GO:0005739">
    <property type="term" value="C:mitochondrion"/>
    <property type="evidence" value="ECO:0007669"/>
    <property type="project" value="TreeGrafter"/>
</dbReference>
<keyword evidence="4" id="KW-0276">Fatty acid metabolism</keyword>
<evidence type="ECO:0000313" key="10">
    <source>
        <dbReference type="Proteomes" id="UP001140453"/>
    </source>
</evidence>
<dbReference type="FunFam" id="3.90.226.10:FF:000024">
    <property type="entry name" value="Delta3,5-delta2,4-dienoyl-CoA isomerase"/>
    <property type="match status" value="1"/>
</dbReference>
<dbReference type="FunFam" id="1.10.12.10:FF:000004">
    <property type="entry name" value="Delta3,5-delta2,4-dienoyl-CoA isomerase"/>
    <property type="match status" value="1"/>
</dbReference>
<dbReference type="Gene3D" id="1.10.12.10">
    <property type="entry name" value="Lyase 2-enoyl-coa Hydratase, Chain A, domain 2"/>
    <property type="match status" value="1"/>
</dbReference>
<accession>A0A9W8Z233</accession>
<dbReference type="InterPro" id="IPR001753">
    <property type="entry name" value="Enoyl-CoA_hydra/iso"/>
</dbReference>
<name>A0A9W8Z233_9PEZI</name>
<dbReference type="OrthoDB" id="14970at2759"/>
<dbReference type="GO" id="GO:0005777">
    <property type="term" value="C:peroxisome"/>
    <property type="evidence" value="ECO:0007669"/>
    <property type="project" value="UniProtKB-SubCell"/>
</dbReference>
<evidence type="ECO:0000256" key="1">
    <source>
        <dbReference type="ARBA" id="ARBA00004275"/>
    </source>
</evidence>
<evidence type="ECO:0000256" key="5">
    <source>
        <dbReference type="ARBA" id="ARBA00022990"/>
    </source>
</evidence>
<evidence type="ECO:0000256" key="2">
    <source>
        <dbReference type="ARBA" id="ARBA00005005"/>
    </source>
</evidence>
<dbReference type="InterPro" id="IPR014748">
    <property type="entry name" value="Enoyl-CoA_hydra_C"/>
</dbReference>
<evidence type="ECO:0000256" key="3">
    <source>
        <dbReference type="ARBA" id="ARBA00005254"/>
    </source>
</evidence>